<feature type="domain" description="Arginine decarboxylase C-terminal helical" evidence="18">
    <location>
        <begin position="581"/>
        <end position="634"/>
    </location>
</feature>
<name>F8L6Y0_SIMNZ</name>
<feature type="domain" description="Orn/DAP/Arg decarboxylase 2 N-terminal" evidence="16">
    <location>
        <begin position="78"/>
        <end position="346"/>
    </location>
</feature>
<dbReference type="InterPro" id="IPR041128">
    <property type="entry name" value="Arg_decarbox_C"/>
</dbReference>
<evidence type="ECO:0000256" key="1">
    <source>
        <dbReference type="ARBA" id="ARBA00001933"/>
    </source>
</evidence>
<evidence type="ECO:0000256" key="11">
    <source>
        <dbReference type="ARBA" id="ARBA00023115"/>
    </source>
</evidence>
<dbReference type="EMBL" id="FR872582">
    <property type="protein sequence ID" value="CCB88488.1"/>
    <property type="molecule type" value="Genomic_DNA"/>
</dbReference>
<dbReference type="RefSeq" id="WP_013942955.1">
    <property type="nucleotide sequence ID" value="NC_015713.1"/>
</dbReference>
<dbReference type="Gene3D" id="2.40.37.10">
    <property type="entry name" value="Lyase, Ornithine Decarboxylase, Chain A, domain 1"/>
    <property type="match status" value="1"/>
</dbReference>
<evidence type="ECO:0000256" key="6">
    <source>
        <dbReference type="ARBA" id="ARBA00022723"/>
    </source>
</evidence>
<dbReference type="InterPro" id="IPR022653">
    <property type="entry name" value="De-COase2_pyr-phos_BS"/>
</dbReference>
<keyword evidence="12 19" id="KW-0456">Lyase</keyword>
<dbReference type="Pfam" id="PF17810">
    <property type="entry name" value="Arg_decarb_HB"/>
    <property type="match status" value="1"/>
</dbReference>
<dbReference type="Pfam" id="PF17944">
    <property type="entry name" value="Arg_decarbox_C"/>
    <property type="match status" value="1"/>
</dbReference>
<dbReference type="InterPro" id="IPR022644">
    <property type="entry name" value="De-COase2_N"/>
</dbReference>
<dbReference type="NCBIfam" id="NF003763">
    <property type="entry name" value="PRK05354.1"/>
    <property type="match status" value="1"/>
</dbReference>
<feature type="active site" description="Proton donor" evidence="15">
    <location>
        <position position="503"/>
    </location>
</feature>
<keyword evidence="20" id="KW-1185">Reference proteome</keyword>
<dbReference type="NCBIfam" id="TIGR01273">
    <property type="entry name" value="speA"/>
    <property type="match status" value="1"/>
</dbReference>
<dbReference type="SUPFAM" id="SSF50621">
    <property type="entry name" value="Alanine racemase C-terminal domain-like"/>
    <property type="match status" value="1"/>
</dbReference>
<dbReference type="PANTHER" id="PTHR43295:SF9">
    <property type="entry name" value="BIOSYNTHETIC ARGININE DECARBOXYLASE"/>
    <property type="match status" value="1"/>
</dbReference>
<dbReference type="eggNOG" id="COG1166">
    <property type="taxonomic scope" value="Bacteria"/>
</dbReference>
<evidence type="ECO:0000256" key="2">
    <source>
        <dbReference type="ARBA" id="ARBA00001946"/>
    </source>
</evidence>
<feature type="domain" description="Arginine decarboxylase helical bundle" evidence="17">
    <location>
        <begin position="373"/>
        <end position="450"/>
    </location>
</feature>
<dbReference type="PROSITE" id="PS00878">
    <property type="entry name" value="ODR_DC_2_1"/>
    <property type="match status" value="1"/>
</dbReference>
<keyword evidence="10" id="KW-0745">Spermidine biosynthesis</keyword>
<dbReference type="InterPro" id="IPR022657">
    <property type="entry name" value="De-COase2_CS"/>
</dbReference>
<evidence type="ECO:0000256" key="8">
    <source>
        <dbReference type="ARBA" id="ARBA00022842"/>
    </source>
</evidence>
<dbReference type="GO" id="GO:0008295">
    <property type="term" value="P:spermidine biosynthetic process"/>
    <property type="evidence" value="ECO:0007669"/>
    <property type="project" value="UniProtKB-UniRule"/>
</dbReference>
<dbReference type="KEGG" id="sng:SNE_A06110"/>
<dbReference type="SUPFAM" id="SSF51419">
    <property type="entry name" value="PLP-binding barrel"/>
    <property type="match status" value="1"/>
</dbReference>
<comment type="cofactor">
    <cofactor evidence="1 14">
        <name>pyridoxal 5'-phosphate</name>
        <dbReference type="ChEBI" id="CHEBI:597326"/>
    </cofactor>
</comment>
<keyword evidence="6" id="KW-0479">Metal-binding</keyword>
<evidence type="ECO:0000313" key="20">
    <source>
        <dbReference type="Proteomes" id="UP000000496"/>
    </source>
</evidence>
<dbReference type="GO" id="GO:0008792">
    <property type="term" value="F:arginine decarboxylase activity"/>
    <property type="evidence" value="ECO:0007669"/>
    <property type="project" value="UniProtKB-UniRule"/>
</dbReference>
<evidence type="ECO:0000256" key="15">
    <source>
        <dbReference type="PIRSR" id="PIRSR600183-50"/>
    </source>
</evidence>
<dbReference type="Gene3D" id="3.20.20.10">
    <property type="entry name" value="Alanine racemase"/>
    <property type="match status" value="1"/>
</dbReference>
<comment type="function">
    <text evidence="3">Catalyzes the biosynthesis of agmatine from arginine.</text>
</comment>
<dbReference type="PRINTS" id="PR01179">
    <property type="entry name" value="ODADCRBXLASE"/>
</dbReference>
<dbReference type="CDD" id="cd06830">
    <property type="entry name" value="PLPDE_III_ADC"/>
    <property type="match status" value="1"/>
</dbReference>
<evidence type="ECO:0000256" key="5">
    <source>
        <dbReference type="ARBA" id="ARBA00012426"/>
    </source>
</evidence>
<evidence type="ECO:0000256" key="3">
    <source>
        <dbReference type="ARBA" id="ARBA00002257"/>
    </source>
</evidence>
<comment type="similarity">
    <text evidence="4">Belongs to the Orn/Lys/Arg decarboxylase class-II family. SpeA subfamily.</text>
</comment>
<dbReference type="PROSITE" id="PS00879">
    <property type="entry name" value="ODR_DC_2_2"/>
    <property type="match status" value="1"/>
</dbReference>
<dbReference type="AlphaFoldDB" id="F8L6Y0"/>
<evidence type="ECO:0000256" key="10">
    <source>
        <dbReference type="ARBA" id="ARBA00023066"/>
    </source>
</evidence>
<proteinExistence type="inferred from homology"/>
<dbReference type="InterPro" id="IPR000183">
    <property type="entry name" value="Orn/DAP/Arg_de-COase"/>
</dbReference>
<sequence length="636" mass="72275">MQRLDIEKWDVDESRELYSWDKWGEGYFHVNDKGNIEVTPTQDGNAVDLYEIVKTLVGRGVEVPVLIRFDGIIQDRLRKISSAFQEAVNLYSYQSDYRHVFPIKVNQQKHVIDTIRAAGLGKRSGLEVGSKPELLGILALPDDGDSLFLCNGYKDEEYIELALLSRKLGKRTIVIVEQLYECQLILSVAERLGIEAEVGFRMKPSVKGSGRWASSGGDFAKFGLSTHELLIAWKFFSEAGKSDWIKLLHFHIGSQLSSIIPFKKTLAEAAHFYTELAKKCPKLEFFDVGGGLGVDYDGSKTVSDSSMNYTIEEYARDIVYTVGSICKENGVKQPVLISESGRALVAHHSILVTEVIDVSKYDAPVLKLDKPPSDHDLLEDLYQMYHSLTPQNCLEGLHDAHYVKEQILEKFIHGGLSLEERAYVEQVYRNVLVKVHSFYDELEDAHDDIVRLSELLVDIYFCNFSVFQSLPDSWAIQQLFPVMPIHRLAEPPDRKAKIVDLSCDSDGTIERFISQDGPVSSIQLHQFQPHEPYYLGIFLVGAYQEALGGLHNLFGDTNAIHVDMHDDGTWRFKNLIEGDTIREVLQYMQYDPHELSTQLHQVIENALRKGIMTDQEAFMIKKKYKASMENYTYLVV</sequence>
<dbReference type="Proteomes" id="UP000000496">
    <property type="component" value="Chromosome gsn.131"/>
</dbReference>
<comment type="cofactor">
    <cofactor evidence="2">
        <name>Mg(2+)</name>
        <dbReference type="ChEBI" id="CHEBI:18420"/>
    </cofactor>
</comment>
<dbReference type="PANTHER" id="PTHR43295">
    <property type="entry name" value="ARGININE DECARBOXYLASE"/>
    <property type="match status" value="1"/>
</dbReference>
<dbReference type="STRING" id="331113.SNE_A06110"/>
<dbReference type="HOGENOM" id="CLU_027243_1_0_0"/>
<evidence type="ECO:0000256" key="9">
    <source>
        <dbReference type="ARBA" id="ARBA00022898"/>
    </source>
</evidence>
<dbReference type="Gene3D" id="1.20.58.930">
    <property type="match status" value="1"/>
</dbReference>
<protein>
    <recommendedName>
        <fullName evidence="5 13">Arginine decarboxylase</fullName>
        <ecNumber evidence="5 13">4.1.1.19</ecNumber>
    </recommendedName>
</protein>
<dbReference type="Pfam" id="PF02784">
    <property type="entry name" value="Orn_Arg_deC_N"/>
    <property type="match status" value="1"/>
</dbReference>
<dbReference type="GO" id="GO:0046872">
    <property type="term" value="F:metal ion binding"/>
    <property type="evidence" value="ECO:0007669"/>
    <property type="project" value="UniProtKB-KW"/>
</dbReference>
<evidence type="ECO:0000259" key="16">
    <source>
        <dbReference type="Pfam" id="PF02784"/>
    </source>
</evidence>
<dbReference type="PIRSF" id="PIRSF001336">
    <property type="entry name" value="Arg_decrbxlase"/>
    <property type="match status" value="1"/>
</dbReference>
<dbReference type="Gene3D" id="1.10.287.3440">
    <property type="match status" value="1"/>
</dbReference>
<dbReference type="EC" id="4.1.1.19" evidence="5 13"/>
<dbReference type="InterPro" id="IPR002985">
    <property type="entry name" value="Arg_decrbxlase"/>
</dbReference>
<evidence type="ECO:0000256" key="7">
    <source>
        <dbReference type="ARBA" id="ARBA00022793"/>
    </source>
</evidence>
<dbReference type="InterPro" id="IPR040634">
    <property type="entry name" value="Arg_decarb_HB"/>
</dbReference>
<evidence type="ECO:0000256" key="13">
    <source>
        <dbReference type="NCBIfam" id="TIGR01273"/>
    </source>
</evidence>
<keyword evidence="7" id="KW-0210">Decarboxylase</keyword>
<evidence type="ECO:0000256" key="14">
    <source>
        <dbReference type="PIRSR" id="PIRSR001336-50"/>
    </source>
</evidence>
<organism evidence="19 20">
    <name type="scientific">Simkania negevensis (strain ATCC VR-1471 / DSM 27360 / Z)</name>
    <dbReference type="NCBI Taxonomy" id="331113"/>
    <lineage>
        <taxon>Bacteria</taxon>
        <taxon>Pseudomonadati</taxon>
        <taxon>Chlamydiota</taxon>
        <taxon>Chlamydiia</taxon>
        <taxon>Parachlamydiales</taxon>
        <taxon>Simkaniaceae</taxon>
        <taxon>Simkania</taxon>
    </lineage>
</organism>
<reference evidence="19 20" key="1">
    <citation type="journal article" date="2011" name="Mol. Biol. Evol.">
        <title>Unity in variety--the pan-genome of the Chlamydiae.</title>
        <authorList>
            <person name="Collingro A."/>
            <person name="Tischler P."/>
            <person name="Weinmaier T."/>
            <person name="Penz T."/>
            <person name="Heinz E."/>
            <person name="Brunham R.C."/>
            <person name="Read T.D."/>
            <person name="Bavoil P.M."/>
            <person name="Sachse K."/>
            <person name="Kahane S."/>
            <person name="Friedman M.G."/>
            <person name="Rattei T."/>
            <person name="Myers G.S."/>
            <person name="Horn M."/>
        </authorList>
    </citation>
    <scope>NUCLEOTIDE SEQUENCE [LARGE SCALE GENOMIC DNA]</scope>
    <source>
        <strain evidence="20">ATCC VR-1471 / Z</strain>
    </source>
</reference>
<dbReference type="PRINTS" id="PR01180">
    <property type="entry name" value="ARGDCRBXLASE"/>
</dbReference>
<keyword evidence="8" id="KW-0460">Magnesium</keyword>
<evidence type="ECO:0000313" key="19">
    <source>
        <dbReference type="EMBL" id="CCB88488.1"/>
    </source>
</evidence>
<dbReference type="InterPro" id="IPR029066">
    <property type="entry name" value="PLP-binding_barrel"/>
</dbReference>
<evidence type="ECO:0000256" key="4">
    <source>
        <dbReference type="ARBA" id="ARBA00008357"/>
    </source>
</evidence>
<gene>
    <name evidence="19" type="primary">speA</name>
    <name evidence="19" type="ordered locus">SNE_A06110</name>
</gene>
<keyword evidence="11" id="KW-0620">Polyamine biosynthesis</keyword>
<feature type="modified residue" description="N6-(pyridoxal phosphate)lysine" evidence="14">
    <location>
        <position position="104"/>
    </location>
</feature>
<evidence type="ECO:0000256" key="12">
    <source>
        <dbReference type="ARBA" id="ARBA00023239"/>
    </source>
</evidence>
<accession>F8L6Y0</accession>
<dbReference type="InterPro" id="IPR009006">
    <property type="entry name" value="Ala_racemase/Decarboxylase_C"/>
</dbReference>
<evidence type="ECO:0000259" key="17">
    <source>
        <dbReference type="Pfam" id="PF17810"/>
    </source>
</evidence>
<dbReference type="GO" id="GO:0006527">
    <property type="term" value="P:L-arginine catabolic process"/>
    <property type="evidence" value="ECO:0007669"/>
    <property type="project" value="InterPro"/>
</dbReference>
<keyword evidence="9 14" id="KW-0663">Pyridoxal phosphate</keyword>
<evidence type="ECO:0000259" key="18">
    <source>
        <dbReference type="Pfam" id="PF17944"/>
    </source>
</evidence>